<dbReference type="GO" id="GO:0016020">
    <property type="term" value="C:membrane"/>
    <property type="evidence" value="ECO:0007669"/>
    <property type="project" value="UniProtKB-SubCell"/>
</dbReference>
<evidence type="ECO:0000259" key="8">
    <source>
        <dbReference type="Pfam" id="PF01694"/>
    </source>
</evidence>
<protein>
    <submittedName>
        <fullName evidence="9">Rhomboid family intramembrane serine protease</fullName>
    </submittedName>
</protein>
<dbReference type="InterPro" id="IPR035952">
    <property type="entry name" value="Rhomboid-like_sf"/>
</dbReference>
<keyword evidence="5 7" id="KW-1133">Transmembrane helix</keyword>
<evidence type="ECO:0000313" key="9">
    <source>
        <dbReference type="EMBL" id="PZR09130.1"/>
    </source>
</evidence>
<evidence type="ECO:0000256" key="4">
    <source>
        <dbReference type="ARBA" id="ARBA00022801"/>
    </source>
</evidence>
<feature type="domain" description="Peptidase S54 rhomboid" evidence="8">
    <location>
        <begin position="119"/>
        <end position="258"/>
    </location>
</feature>
<dbReference type="InterPro" id="IPR050925">
    <property type="entry name" value="Rhomboid_protease_S54"/>
</dbReference>
<dbReference type="PANTHER" id="PTHR43731:SF14">
    <property type="entry name" value="PRESENILIN-ASSOCIATED RHOMBOID-LIKE PROTEIN, MITOCHONDRIAL"/>
    <property type="match status" value="1"/>
</dbReference>
<feature type="transmembrane region" description="Helical" evidence="7">
    <location>
        <begin position="184"/>
        <end position="202"/>
    </location>
</feature>
<keyword evidence="6 7" id="KW-0472">Membrane</keyword>
<gene>
    <name evidence="9" type="ORF">DI536_23135</name>
</gene>
<dbReference type="Gene3D" id="1.25.40.10">
    <property type="entry name" value="Tetratricopeptide repeat domain"/>
    <property type="match status" value="1"/>
</dbReference>
<name>A0A2W5T1B7_9BACT</name>
<dbReference type="Pfam" id="PF01694">
    <property type="entry name" value="Rhomboid"/>
    <property type="match status" value="1"/>
</dbReference>
<sequence>MAGPLTLRTDAGDEELDLGDFEARITAGEVSPQSQVRFPAVTGDRFVAACELEVYQRLHKPRSAYFQRTFRLSHFPWLTSGIIMLNVAIFLLTTENGVLQLDDKVLHGAKVGPLILDLGELWRLFTANFLHHDALHIGLNMFVLFNVGYVLENTYRTLDYIWLLVFSGIATMATSLLFNDSITVGASGIVFGCMGGVVAFGLRYQKQLPALYRTLLSNAAIPIVLGLLLIGVTSQGVDNGAHFGGLLAGLATGFFLRPRLLIEARRFWWEPALRALPSFAVLTLIFFGQQLFFGQFLPRMRVERYDVHGLSIPVPSDWMAGADPMGDAWFNGLPSAGRASVVAHAIDMPDGADVHEAARRFTEERLVPRQLGDDVTSVKIEAQEPWRVGDRDGLRIRATVNEINGGLRRMQVILVPRGTMVVALVSAWPAAFPRYGQVADMIVQGLRFSEPRALRHVRAEALLFPNSPDALAPLGLALLHQGEASAATDALAAAVRGAPSVVSYRVALARALLDSGEIERGCAAAAAALTYEPDDAQALEADARCELARGRPRRALERLVQARASAPGDERLREVESKLRATLPELR</sequence>
<evidence type="ECO:0000256" key="7">
    <source>
        <dbReference type="SAM" id="Phobius"/>
    </source>
</evidence>
<dbReference type="PANTHER" id="PTHR43731">
    <property type="entry name" value="RHOMBOID PROTEASE"/>
    <property type="match status" value="1"/>
</dbReference>
<dbReference type="SUPFAM" id="SSF48452">
    <property type="entry name" value="TPR-like"/>
    <property type="match status" value="1"/>
</dbReference>
<comment type="caution">
    <text evidence="9">The sequence shown here is derived from an EMBL/GenBank/DDBJ whole genome shotgun (WGS) entry which is preliminary data.</text>
</comment>
<keyword evidence="3 7" id="KW-0812">Transmembrane</keyword>
<feature type="transmembrane region" description="Helical" evidence="7">
    <location>
        <begin position="75"/>
        <end position="93"/>
    </location>
</feature>
<evidence type="ECO:0000256" key="2">
    <source>
        <dbReference type="ARBA" id="ARBA00009045"/>
    </source>
</evidence>
<feature type="transmembrane region" description="Helical" evidence="7">
    <location>
        <begin position="134"/>
        <end position="151"/>
    </location>
</feature>
<evidence type="ECO:0000256" key="3">
    <source>
        <dbReference type="ARBA" id="ARBA00022692"/>
    </source>
</evidence>
<dbReference type="Gene3D" id="1.20.1540.10">
    <property type="entry name" value="Rhomboid-like"/>
    <property type="match status" value="1"/>
</dbReference>
<evidence type="ECO:0000256" key="6">
    <source>
        <dbReference type="ARBA" id="ARBA00023136"/>
    </source>
</evidence>
<dbReference type="SUPFAM" id="SSF144091">
    <property type="entry name" value="Rhomboid-like"/>
    <property type="match status" value="1"/>
</dbReference>
<proteinExistence type="inferred from homology"/>
<accession>A0A2W5T1B7</accession>
<dbReference type="GO" id="GO:0006508">
    <property type="term" value="P:proteolysis"/>
    <property type="evidence" value="ECO:0007669"/>
    <property type="project" value="UniProtKB-KW"/>
</dbReference>
<keyword evidence="4" id="KW-0378">Hydrolase</keyword>
<comment type="subcellular location">
    <subcellularLocation>
        <location evidence="1">Membrane</location>
        <topology evidence="1">Multi-pass membrane protein</topology>
    </subcellularLocation>
</comment>
<comment type="similarity">
    <text evidence="2">Belongs to the peptidase S54 family.</text>
</comment>
<organism evidence="9 10">
    <name type="scientific">Archangium gephyra</name>
    <dbReference type="NCBI Taxonomy" id="48"/>
    <lineage>
        <taxon>Bacteria</taxon>
        <taxon>Pseudomonadati</taxon>
        <taxon>Myxococcota</taxon>
        <taxon>Myxococcia</taxon>
        <taxon>Myxococcales</taxon>
        <taxon>Cystobacterineae</taxon>
        <taxon>Archangiaceae</taxon>
        <taxon>Archangium</taxon>
    </lineage>
</organism>
<dbReference type="Proteomes" id="UP000249061">
    <property type="component" value="Unassembled WGS sequence"/>
</dbReference>
<evidence type="ECO:0000256" key="1">
    <source>
        <dbReference type="ARBA" id="ARBA00004141"/>
    </source>
</evidence>
<feature type="transmembrane region" description="Helical" evidence="7">
    <location>
        <begin position="160"/>
        <end position="178"/>
    </location>
</feature>
<feature type="transmembrane region" description="Helical" evidence="7">
    <location>
        <begin position="214"/>
        <end position="234"/>
    </location>
</feature>
<reference evidence="9 10" key="1">
    <citation type="submission" date="2017-08" db="EMBL/GenBank/DDBJ databases">
        <title>Infants hospitalized years apart are colonized by the same room-sourced microbial strains.</title>
        <authorList>
            <person name="Brooks B."/>
            <person name="Olm M.R."/>
            <person name="Firek B.A."/>
            <person name="Baker R."/>
            <person name="Thomas B.C."/>
            <person name="Morowitz M.J."/>
            <person name="Banfield J.F."/>
        </authorList>
    </citation>
    <scope>NUCLEOTIDE SEQUENCE [LARGE SCALE GENOMIC DNA]</scope>
    <source>
        <strain evidence="9">S2_003_000_R2_14</strain>
    </source>
</reference>
<evidence type="ECO:0000313" key="10">
    <source>
        <dbReference type="Proteomes" id="UP000249061"/>
    </source>
</evidence>
<dbReference type="AlphaFoldDB" id="A0A2W5T1B7"/>
<dbReference type="EMBL" id="QFQP01000022">
    <property type="protein sequence ID" value="PZR09130.1"/>
    <property type="molecule type" value="Genomic_DNA"/>
</dbReference>
<feature type="transmembrane region" description="Helical" evidence="7">
    <location>
        <begin position="240"/>
        <end position="260"/>
    </location>
</feature>
<dbReference type="InterPro" id="IPR022764">
    <property type="entry name" value="Peptidase_S54_rhomboid_dom"/>
</dbReference>
<dbReference type="InterPro" id="IPR011990">
    <property type="entry name" value="TPR-like_helical_dom_sf"/>
</dbReference>
<evidence type="ECO:0000256" key="5">
    <source>
        <dbReference type="ARBA" id="ARBA00022989"/>
    </source>
</evidence>
<keyword evidence="9" id="KW-0645">Protease</keyword>
<dbReference type="GO" id="GO:0004252">
    <property type="term" value="F:serine-type endopeptidase activity"/>
    <property type="evidence" value="ECO:0007669"/>
    <property type="project" value="InterPro"/>
</dbReference>
<feature type="transmembrane region" description="Helical" evidence="7">
    <location>
        <begin position="272"/>
        <end position="293"/>
    </location>
</feature>